<dbReference type="InterPro" id="IPR041078">
    <property type="entry name" value="Plavaka"/>
</dbReference>
<evidence type="ECO:0000313" key="1">
    <source>
        <dbReference type="EMBL" id="KAG1811778.1"/>
    </source>
</evidence>
<accession>A0A9P7E5Q5</accession>
<comment type="caution">
    <text evidence="1">The sequence shown here is derived from an EMBL/GenBank/DDBJ whole genome shotgun (WGS) entry which is preliminary data.</text>
</comment>
<dbReference type="RefSeq" id="XP_041190199.1">
    <property type="nucleotide sequence ID" value="XM_041340626.1"/>
</dbReference>
<reference evidence="1" key="1">
    <citation type="journal article" date="2020" name="New Phytol.">
        <title>Comparative genomics reveals dynamic genome evolution in host specialist ectomycorrhizal fungi.</title>
        <authorList>
            <person name="Lofgren L.A."/>
            <person name="Nguyen N.H."/>
            <person name="Vilgalys R."/>
            <person name="Ruytinx J."/>
            <person name="Liao H.L."/>
            <person name="Branco S."/>
            <person name="Kuo A."/>
            <person name="LaButti K."/>
            <person name="Lipzen A."/>
            <person name="Andreopoulos W."/>
            <person name="Pangilinan J."/>
            <person name="Riley R."/>
            <person name="Hundley H."/>
            <person name="Na H."/>
            <person name="Barry K."/>
            <person name="Grigoriev I.V."/>
            <person name="Stajich J.E."/>
            <person name="Kennedy P.G."/>
        </authorList>
    </citation>
    <scope>NUCLEOTIDE SEQUENCE</scope>
    <source>
        <strain evidence="1">MN1</strain>
    </source>
</reference>
<name>A0A9P7E5Q5_9AGAM</name>
<sequence>MIKEVEAENLDNVPDVDFPHQDAAPGHVHLHPSPDMDNNPVLGKIRRVTVEEVKDEDGMSFPNNRRYFKPQLDAGWALHEGETSFERYRTYQEEEGEDPWLPFEDVEEWDLAQWLVKNLGQTWTNKFLKLPITQNRSKLSFHNNHSFLQHMDKLPHGPGWTCKKVTEDVELWIHNPVECMKELIGNPSFKEDMAYSPAKAYADCAGQDRIIDEMWTADWWGEKQKALPEGAIIAPIILSSDKTSLSQFQGDKSAWPVYMSIGNITKAKRRQASAQATVLIGYLPAGKLDCFTTDAHSLAGYRLFHHCMTILLQPLIGAGTNSVEMVCADSWVRRVYPILAACGRFPGTVFDIFLAFTPDLLHQLHKGVFKDHLVKWCIDIIGEDEMDARFKAIPNYPGVGNEIPPGIDHPYYNS</sequence>
<protein>
    <submittedName>
        <fullName evidence="1">Uncharacterized protein</fullName>
    </submittedName>
</protein>
<organism evidence="1 2">
    <name type="scientific">Suillus subaureus</name>
    <dbReference type="NCBI Taxonomy" id="48587"/>
    <lineage>
        <taxon>Eukaryota</taxon>
        <taxon>Fungi</taxon>
        <taxon>Dikarya</taxon>
        <taxon>Basidiomycota</taxon>
        <taxon>Agaricomycotina</taxon>
        <taxon>Agaricomycetes</taxon>
        <taxon>Agaricomycetidae</taxon>
        <taxon>Boletales</taxon>
        <taxon>Suillineae</taxon>
        <taxon>Suillaceae</taxon>
        <taxon>Suillus</taxon>
    </lineage>
</organism>
<dbReference type="AlphaFoldDB" id="A0A9P7E5Q5"/>
<proteinExistence type="predicted"/>
<dbReference type="Pfam" id="PF18759">
    <property type="entry name" value="Plavaka"/>
    <property type="match status" value="2"/>
</dbReference>
<dbReference type="OrthoDB" id="2418900at2759"/>
<evidence type="ECO:0000313" key="2">
    <source>
        <dbReference type="Proteomes" id="UP000807769"/>
    </source>
</evidence>
<dbReference type="Proteomes" id="UP000807769">
    <property type="component" value="Unassembled WGS sequence"/>
</dbReference>
<dbReference type="GeneID" id="64634642"/>
<gene>
    <name evidence="1" type="ORF">BJ212DRAFT_1483508</name>
</gene>
<dbReference type="EMBL" id="JABBWG010000028">
    <property type="protein sequence ID" value="KAG1811778.1"/>
    <property type="molecule type" value="Genomic_DNA"/>
</dbReference>
<keyword evidence="2" id="KW-1185">Reference proteome</keyword>